<dbReference type="InterPro" id="IPR010987">
    <property type="entry name" value="Glutathione-S-Trfase_C-like"/>
</dbReference>
<feature type="domain" description="GST N-terminal" evidence="1">
    <location>
        <begin position="6"/>
        <end position="95"/>
    </location>
</feature>
<name>A0A848LX23_9BACT</name>
<accession>A0A848LX23</accession>
<evidence type="ECO:0000259" key="1">
    <source>
        <dbReference type="PROSITE" id="PS50404"/>
    </source>
</evidence>
<evidence type="ECO:0000259" key="2">
    <source>
        <dbReference type="PROSITE" id="PS50405"/>
    </source>
</evidence>
<gene>
    <name evidence="3" type="ORF">HG543_46085</name>
</gene>
<dbReference type="InterPro" id="IPR050213">
    <property type="entry name" value="GST_superfamily"/>
</dbReference>
<dbReference type="PANTHER" id="PTHR11571:SF230">
    <property type="entry name" value="GLUTATHIONE TRANSFERASE"/>
    <property type="match status" value="1"/>
</dbReference>
<dbReference type="InterPro" id="IPR036249">
    <property type="entry name" value="Thioredoxin-like_sf"/>
</dbReference>
<dbReference type="EMBL" id="JABBJJ010000392">
    <property type="protein sequence ID" value="NMO22181.1"/>
    <property type="molecule type" value="Genomic_DNA"/>
</dbReference>
<dbReference type="SFLD" id="SFLDG00363">
    <property type="entry name" value="AMPS_(cytGST):_Alpha-__Mu-__Pi"/>
    <property type="match status" value="1"/>
</dbReference>
<sequence length="227" mass="25648">MSAELPLPRLSYFHARGLAEKIRLLLAEAGVEYEYRDLGLYDAKAKVKTPEFEAIKATGILAFDKVPLWEETDGFCVVQSKAVLRHIARTRNLFGANDREATACDMIIDSVEEVSARALGLTSLDPDQLSEQLPLVLGEELPNWLRMFERFIAKNHGGEGFFVGDRVSVADTMVFGMLEMLVDNGLMEVIESYPRLRAFFTRMQQRPNIARWLADPKRFPPVQLLNG</sequence>
<dbReference type="AlphaFoldDB" id="A0A848LX23"/>
<dbReference type="SUPFAM" id="SSF52833">
    <property type="entry name" value="Thioredoxin-like"/>
    <property type="match status" value="1"/>
</dbReference>
<dbReference type="InterPro" id="IPR004046">
    <property type="entry name" value="GST_C"/>
</dbReference>
<dbReference type="SFLD" id="SFLDS00019">
    <property type="entry name" value="Glutathione_Transferase_(cytos"/>
    <property type="match status" value="1"/>
</dbReference>
<dbReference type="CDD" id="cd03192">
    <property type="entry name" value="GST_C_Sigma_like"/>
    <property type="match status" value="1"/>
</dbReference>
<dbReference type="Gene3D" id="3.40.30.10">
    <property type="entry name" value="Glutaredoxin"/>
    <property type="match status" value="1"/>
</dbReference>
<dbReference type="GO" id="GO:0004364">
    <property type="term" value="F:glutathione transferase activity"/>
    <property type="evidence" value="ECO:0007669"/>
    <property type="project" value="TreeGrafter"/>
</dbReference>
<comment type="caution">
    <text evidence="3">The sequence shown here is derived from an EMBL/GenBank/DDBJ whole genome shotgun (WGS) entry which is preliminary data.</text>
</comment>
<dbReference type="Gene3D" id="1.20.1050.10">
    <property type="match status" value="1"/>
</dbReference>
<dbReference type="GO" id="GO:0006749">
    <property type="term" value="P:glutathione metabolic process"/>
    <property type="evidence" value="ECO:0007669"/>
    <property type="project" value="TreeGrafter"/>
</dbReference>
<dbReference type="Pfam" id="PF14497">
    <property type="entry name" value="GST_C_3"/>
    <property type="match status" value="1"/>
</dbReference>
<reference evidence="3 4" key="1">
    <citation type="submission" date="2020-04" db="EMBL/GenBank/DDBJ databases">
        <title>Draft genome of Pyxidicoccus fallax type strain.</title>
        <authorList>
            <person name="Whitworth D.E."/>
        </authorList>
    </citation>
    <scope>NUCLEOTIDE SEQUENCE [LARGE SCALE GENOMIC DNA]</scope>
    <source>
        <strain evidence="3 4">DSM 14698</strain>
    </source>
</reference>
<dbReference type="Proteomes" id="UP000518300">
    <property type="component" value="Unassembled WGS sequence"/>
</dbReference>
<evidence type="ECO:0000313" key="3">
    <source>
        <dbReference type="EMBL" id="NMO22181.1"/>
    </source>
</evidence>
<dbReference type="InterPro" id="IPR036282">
    <property type="entry name" value="Glutathione-S-Trfase_C_sf"/>
</dbReference>
<dbReference type="InterPro" id="IPR040079">
    <property type="entry name" value="Glutathione_S-Trfase"/>
</dbReference>
<dbReference type="PROSITE" id="PS50405">
    <property type="entry name" value="GST_CTER"/>
    <property type="match status" value="1"/>
</dbReference>
<evidence type="ECO:0000313" key="4">
    <source>
        <dbReference type="Proteomes" id="UP000518300"/>
    </source>
</evidence>
<dbReference type="InterPro" id="IPR004045">
    <property type="entry name" value="Glutathione_S-Trfase_N"/>
</dbReference>
<dbReference type="SUPFAM" id="SSF47616">
    <property type="entry name" value="GST C-terminal domain-like"/>
    <property type="match status" value="1"/>
</dbReference>
<organism evidence="3 4">
    <name type="scientific">Pyxidicoccus fallax</name>
    <dbReference type="NCBI Taxonomy" id="394095"/>
    <lineage>
        <taxon>Bacteria</taxon>
        <taxon>Pseudomonadati</taxon>
        <taxon>Myxococcota</taxon>
        <taxon>Myxococcia</taxon>
        <taxon>Myxococcales</taxon>
        <taxon>Cystobacterineae</taxon>
        <taxon>Myxococcaceae</taxon>
        <taxon>Pyxidicoccus</taxon>
    </lineage>
</organism>
<protein>
    <submittedName>
        <fullName evidence="3">Glutathione S-transferase</fullName>
    </submittedName>
</protein>
<proteinExistence type="predicted"/>
<keyword evidence="4" id="KW-1185">Reference proteome</keyword>
<keyword evidence="3" id="KW-0808">Transferase</keyword>
<dbReference type="PANTHER" id="PTHR11571">
    <property type="entry name" value="GLUTATHIONE S-TRANSFERASE"/>
    <property type="match status" value="1"/>
</dbReference>
<dbReference type="RefSeq" id="WP_169351339.1">
    <property type="nucleotide sequence ID" value="NZ_JABBJJ010000392.1"/>
</dbReference>
<dbReference type="CDD" id="cd03039">
    <property type="entry name" value="GST_N_Sigma_like"/>
    <property type="match status" value="1"/>
</dbReference>
<feature type="domain" description="GST C-terminal" evidence="2">
    <location>
        <begin position="97"/>
        <end position="224"/>
    </location>
</feature>
<dbReference type="PROSITE" id="PS50404">
    <property type="entry name" value="GST_NTER"/>
    <property type="match status" value="1"/>
</dbReference>
<dbReference type="Pfam" id="PF02798">
    <property type="entry name" value="GST_N"/>
    <property type="match status" value="1"/>
</dbReference>